<dbReference type="InterPro" id="IPR012340">
    <property type="entry name" value="NA-bd_OB-fold"/>
</dbReference>
<organism evidence="2 3">
    <name type="scientific">Candidatus Promineifilum breve</name>
    <dbReference type="NCBI Taxonomy" id="1806508"/>
    <lineage>
        <taxon>Bacteria</taxon>
        <taxon>Bacillati</taxon>
        <taxon>Chloroflexota</taxon>
        <taxon>Ardenticatenia</taxon>
        <taxon>Candidatus Promineifilales</taxon>
        <taxon>Candidatus Promineifilaceae</taxon>
        <taxon>Candidatus Promineifilum</taxon>
    </lineage>
</organism>
<dbReference type="InterPro" id="IPR052513">
    <property type="entry name" value="Thioester_dehydratase-like"/>
</dbReference>
<dbReference type="PANTHER" id="PTHR34075">
    <property type="entry name" value="BLR3430 PROTEIN"/>
    <property type="match status" value="1"/>
</dbReference>
<dbReference type="InterPro" id="IPR002878">
    <property type="entry name" value="ChsH2_C"/>
</dbReference>
<protein>
    <recommendedName>
        <fullName evidence="1">ChsH2 C-terminal OB-fold domain-containing protein</fullName>
    </recommendedName>
</protein>
<reference evidence="2" key="1">
    <citation type="submission" date="2016-01" db="EMBL/GenBank/DDBJ databases">
        <authorList>
            <person name="Mcilroy J.S."/>
            <person name="Karst M S."/>
            <person name="Albertsen M."/>
        </authorList>
    </citation>
    <scope>NUCLEOTIDE SEQUENCE</scope>
    <source>
        <strain evidence="2">Cfx-K</strain>
    </source>
</reference>
<proteinExistence type="predicted"/>
<dbReference type="Gene3D" id="6.10.30.10">
    <property type="match status" value="1"/>
</dbReference>
<dbReference type="PANTHER" id="PTHR34075:SF5">
    <property type="entry name" value="BLR3430 PROTEIN"/>
    <property type="match status" value="1"/>
</dbReference>
<keyword evidence="3" id="KW-1185">Reference proteome</keyword>
<dbReference type="KEGG" id="pbf:CFX0092_A1206"/>
<gene>
    <name evidence="2" type="ORF">CFX0092_A1206</name>
</gene>
<dbReference type="Proteomes" id="UP000215027">
    <property type="component" value="Chromosome I"/>
</dbReference>
<dbReference type="OrthoDB" id="7595207at2"/>
<dbReference type="SUPFAM" id="SSF50249">
    <property type="entry name" value="Nucleic acid-binding proteins"/>
    <property type="match status" value="1"/>
</dbReference>
<evidence type="ECO:0000313" key="3">
    <source>
        <dbReference type="Proteomes" id="UP000215027"/>
    </source>
</evidence>
<dbReference type="RefSeq" id="WP_095042621.1">
    <property type="nucleotide sequence ID" value="NZ_LN890655.1"/>
</dbReference>
<name>A0A160T0R8_9CHLR</name>
<evidence type="ECO:0000259" key="1">
    <source>
        <dbReference type="Pfam" id="PF01796"/>
    </source>
</evidence>
<feature type="domain" description="ChsH2 C-terminal OB-fold" evidence="1">
    <location>
        <begin position="55"/>
        <end position="126"/>
    </location>
</feature>
<dbReference type="AlphaFoldDB" id="A0A160T0R8"/>
<accession>A0A160T0R8</accession>
<evidence type="ECO:0000313" key="2">
    <source>
        <dbReference type="EMBL" id="CUS03084.2"/>
    </source>
</evidence>
<sequence length="146" mass="15818">MAEQIQAAERPFTAAAFQTYMNEGRLMGSRNKATGAVFVPPRPIDPATGGEEMEWMALSGRGTLAAFTSVYIGTSAMIEAGYDRHKPYVAGIVELAEGPRISAQITGVDGTQPDLAWIGRPVRASFIERGEGEKRRAYLAFEFESA</sequence>
<dbReference type="Pfam" id="PF01796">
    <property type="entry name" value="OB_ChsH2_C"/>
    <property type="match status" value="1"/>
</dbReference>
<dbReference type="EMBL" id="LN890655">
    <property type="protein sequence ID" value="CUS03084.2"/>
    <property type="molecule type" value="Genomic_DNA"/>
</dbReference>